<evidence type="ECO:0008006" key="3">
    <source>
        <dbReference type="Google" id="ProtNLM"/>
    </source>
</evidence>
<dbReference type="Proteomes" id="UP000629619">
    <property type="component" value="Unassembled WGS sequence"/>
</dbReference>
<accession>A0A919NFS1</accession>
<dbReference type="EMBL" id="BOMW01000111">
    <property type="protein sequence ID" value="GIF09884.1"/>
    <property type="molecule type" value="Genomic_DNA"/>
</dbReference>
<organism evidence="1 2">
    <name type="scientific">Actinoplanes siamensis</name>
    <dbReference type="NCBI Taxonomy" id="1223317"/>
    <lineage>
        <taxon>Bacteria</taxon>
        <taxon>Bacillati</taxon>
        <taxon>Actinomycetota</taxon>
        <taxon>Actinomycetes</taxon>
        <taxon>Micromonosporales</taxon>
        <taxon>Micromonosporaceae</taxon>
        <taxon>Actinoplanes</taxon>
    </lineage>
</organism>
<evidence type="ECO:0000313" key="1">
    <source>
        <dbReference type="EMBL" id="GIF09884.1"/>
    </source>
</evidence>
<dbReference type="AlphaFoldDB" id="A0A919NFS1"/>
<evidence type="ECO:0000313" key="2">
    <source>
        <dbReference type="Proteomes" id="UP000629619"/>
    </source>
</evidence>
<comment type="caution">
    <text evidence="1">The sequence shown here is derived from an EMBL/GenBank/DDBJ whole genome shotgun (WGS) entry which is preliminary data.</text>
</comment>
<sequence length="226" mass="24769">MPDIDDATLAATLPFSSIGALPGDAVPAAWMAIAAIDDSAERAAETRRAWPAVWLEQLPQFAEILNTRLVDVRIVSANDVPALMYVIDHPRADRVVTWLGYDPATFGETPRFWDSFPEPLQDFLQHTHAGFVSHDNYSFGLFRPSEMVTMAETAGSPDGIDFWDEIQPYPSTRLLQIAANGPGTMYCLSPEVPTGELVLADEAEAEVLELGPALDDLMMARFSLTS</sequence>
<protein>
    <recommendedName>
        <fullName evidence="3">SMI1/KNR4 family protein</fullName>
    </recommendedName>
</protein>
<dbReference type="RefSeq" id="WP_203685170.1">
    <property type="nucleotide sequence ID" value="NZ_BOMW01000111.1"/>
</dbReference>
<keyword evidence="2" id="KW-1185">Reference proteome</keyword>
<proteinExistence type="predicted"/>
<name>A0A919NFS1_9ACTN</name>
<reference evidence="1" key="1">
    <citation type="submission" date="2021-01" db="EMBL/GenBank/DDBJ databases">
        <title>Whole genome shotgun sequence of Actinoplanes siamensis NBRC 109076.</title>
        <authorList>
            <person name="Komaki H."/>
            <person name="Tamura T."/>
        </authorList>
    </citation>
    <scope>NUCLEOTIDE SEQUENCE</scope>
    <source>
        <strain evidence="1">NBRC 109076</strain>
    </source>
</reference>
<gene>
    <name evidence="1" type="ORF">Asi03nite_74220</name>
</gene>